<evidence type="ECO:0000256" key="1">
    <source>
        <dbReference type="SAM" id="Coils"/>
    </source>
</evidence>
<dbReference type="EMBL" id="CP039381">
    <property type="protein sequence ID" value="QCT07231.1"/>
    <property type="molecule type" value="Genomic_DNA"/>
</dbReference>
<organism evidence="2 3">
    <name type="scientific">Ruminococcus bovis</name>
    <dbReference type="NCBI Taxonomy" id="2564099"/>
    <lineage>
        <taxon>Bacteria</taxon>
        <taxon>Bacillati</taxon>
        <taxon>Bacillota</taxon>
        <taxon>Clostridia</taxon>
        <taxon>Eubacteriales</taxon>
        <taxon>Oscillospiraceae</taxon>
        <taxon>Ruminococcus</taxon>
    </lineage>
</organism>
<sequence length="191" mass="22703">MNYISKLNDTEKKNFCNIISGDAFKDYFKKNQKEYNKIKSWYRAEKIPKNKAVSLAIENINKSFISDFMDNFANLFLTDIKKQLKEEEINVLAKILRDSPFKDNIALYFKLNGDDVDNLYLEKIQNTMSNITNKNDENVQTINENSKIEIENLKKQLENIKKNYLNQKRNIKLIFKTVRRSKMNWKSHCLI</sequence>
<evidence type="ECO:0000313" key="2">
    <source>
        <dbReference type="EMBL" id="QCT07231.1"/>
    </source>
</evidence>
<evidence type="ECO:0000313" key="3">
    <source>
        <dbReference type="Proteomes" id="UP000301475"/>
    </source>
</evidence>
<keyword evidence="3" id="KW-1185">Reference proteome</keyword>
<reference evidence="2 3" key="1">
    <citation type="submission" date="2019-04" db="EMBL/GenBank/DDBJ databases">
        <authorList>
            <person name="Embree M."/>
            <person name="Gaffney J.R."/>
        </authorList>
    </citation>
    <scope>NUCLEOTIDE SEQUENCE [LARGE SCALE GENOMIC DNA]</scope>
    <source>
        <strain evidence="2 3">JE7A12</strain>
    </source>
</reference>
<dbReference type="OrthoDB" id="1833514at2"/>
<keyword evidence="1" id="KW-0175">Coiled coil</keyword>
<proteinExistence type="predicted"/>
<dbReference type="KEGG" id="ruj:E5Z56_07605"/>
<dbReference type="Proteomes" id="UP000301475">
    <property type="component" value="Chromosome"/>
</dbReference>
<feature type="coiled-coil region" evidence="1">
    <location>
        <begin position="143"/>
        <end position="170"/>
    </location>
</feature>
<accession>A0A4P8XVS5</accession>
<dbReference type="AlphaFoldDB" id="A0A4P8XVS5"/>
<gene>
    <name evidence="2" type="ORF">E5Z56_07605</name>
</gene>
<protein>
    <submittedName>
        <fullName evidence="2">Uncharacterized protein</fullName>
    </submittedName>
</protein>
<dbReference type="RefSeq" id="WP_138157274.1">
    <property type="nucleotide sequence ID" value="NZ_CP039381.1"/>
</dbReference>
<name>A0A4P8XVS5_9FIRM</name>